<organism evidence="1">
    <name type="scientific">uncultured Sporomusa sp</name>
    <dbReference type="NCBI Taxonomy" id="307249"/>
    <lineage>
        <taxon>Bacteria</taxon>
        <taxon>Bacillati</taxon>
        <taxon>Bacillota</taxon>
        <taxon>Negativicutes</taxon>
        <taxon>Selenomonadales</taxon>
        <taxon>Sporomusaceae</taxon>
        <taxon>Sporomusa</taxon>
        <taxon>environmental samples</taxon>
    </lineage>
</organism>
<gene>
    <name evidence="1" type="ORF">KL86SPO_50372</name>
</gene>
<evidence type="ECO:0000313" key="1">
    <source>
        <dbReference type="EMBL" id="SCM82601.1"/>
    </source>
</evidence>
<accession>A0A212LYJ5</accession>
<sequence length="118" mass="13852">MQYVGRIVEIDKYQNRATYIKQGVKGADQNKWEKYPGGNGTYVIGGEYYGTCLDVKVYVYDIERCITFNVYEEVLRHTGKKKISAPMFERIENHKGEKIKITSDDERTFHFDIRQIVD</sequence>
<dbReference type="RefSeq" id="WP_288185252.1">
    <property type="nucleotide sequence ID" value="NZ_LT608335.1"/>
</dbReference>
<reference evidence="1" key="1">
    <citation type="submission" date="2016-08" db="EMBL/GenBank/DDBJ databases">
        <authorList>
            <person name="Seilhamer J.J."/>
        </authorList>
    </citation>
    <scope>NUCLEOTIDE SEQUENCE</scope>
    <source>
        <strain evidence="1">86</strain>
    </source>
</reference>
<dbReference type="EMBL" id="FMJE01000005">
    <property type="protein sequence ID" value="SCM82601.1"/>
    <property type="molecule type" value="Genomic_DNA"/>
</dbReference>
<name>A0A212LYJ5_9FIRM</name>
<dbReference type="AlphaFoldDB" id="A0A212LYJ5"/>
<protein>
    <submittedName>
        <fullName evidence="1">Uncharacterized protein</fullName>
    </submittedName>
</protein>
<proteinExistence type="predicted"/>